<dbReference type="InterPro" id="IPR017930">
    <property type="entry name" value="Myb_dom"/>
</dbReference>
<feature type="compositionally biased region" description="Polar residues" evidence="1">
    <location>
        <begin position="705"/>
        <end position="723"/>
    </location>
</feature>
<organism evidence="4 5">
    <name type="scientific">Cinnamomum micranthum f. kanehirae</name>
    <dbReference type="NCBI Taxonomy" id="337451"/>
    <lineage>
        <taxon>Eukaryota</taxon>
        <taxon>Viridiplantae</taxon>
        <taxon>Streptophyta</taxon>
        <taxon>Embryophyta</taxon>
        <taxon>Tracheophyta</taxon>
        <taxon>Spermatophyta</taxon>
        <taxon>Magnoliopsida</taxon>
        <taxon>Magnoliidae</taxon>
        <taxon>Laurales</taxon>
        <taxon>Lauraceae</taxon>
        <taxon>Cinnamomum</taxon>
    </lineage>
</organism>
<keyword evidence="5" id="KW-1185">Reference proteome</keyword>
<dbReference type="EMBL" id="QPKB01000001">
    <property type="protein sequence ID" value="RWR74119.1"/>
    <property type="molecule type" value="Genomic_DNA"/>
</dbReference>
<sequence>MFETKKKKRKVFIREDDIPMTLRRYSATTLLTLLQEVAQFPGVKIDWNLLVKKTSTGISNAREYQMVWRHLAYRDILLEKLEEGDEPFDDDSDLEVELEPSPAVNGEAMTEAAACVKVLIASGSPSESCPSNRAIVEAPLTINIPNGQSSRNPSENPQRPHSAQGTNITIPVSVQKQPLPSVPSLEGLEGNGSASGNLQQRKRRKRWTPEEDMELIAAVQKCGEGNWANILKGDFKHDRSASQLSQRWSIIRKNKANLTTSIVSNSTGGALTEAQLAARQAVSMALNMPMKGSLLATSSVGQDAFFYSPNFIYHLGVHSVAAAANLSSTNGNSSTAPAAASDASLLYTPLSEVSTKAPVTSSPQILQQCQQAPSQTPLPKVASSSNPAPPKPRPTSKRLSAPAKNLPTGPNPLIQAAAVAAGARIATPSTAASLFKAAQSRNAVHIRQGGSVPQSSMPVTRPLGTNTMTSLPPNVHYIRTSLMPHPSTYSGTMPSGPRPSNVQGGSGRSPLMIQPPPMGSTTSSNQQAVSECKSTSLTCGNSDSKKTSVSTVPAGIAAASEDKNAKEKKLENTGEVLKEQVIEQASLTNSKTDGNHHSVVDGAGENQNPVLRQTQVAANTTPGESLIEVDKTVDPTNREAGDEQIVGNIRTGENQSVTEKMASSPNNEELVDQIVINKTDENQEKQKVLPISDLEENMSLVNAGHENQNVPDNQIGSPNTGEA</sequence>
<accession>A0A443N6G5</accession>
<feature type="region of interest" description="Disordered" evidence="1">
    <location>
        <begin position="692"/>
        <end position="723"/>
    </location>
</feature>
<dbReference type="CDD" id="cd11660">
    <property type="entry name" value="SANT_TRF"/>
    <property type="match status" value="1"/>
</dbReference>
<dbReference type="SUPFAM" id="SSF46689">
    <property type="entry name" value="Homeodomain-like"/>
    <property type="match status" value="1"/>
</dbReference>
<feature type="compositionally biased region" description="Polar residues" evidence="1">
    <location>
        <begin position="358"/>
        <end position="386"/>
    </location>
</feature>
<dbReference type="InterPro" id="IPR001005">
    <property type="entry name" value="SANT/Myb"/>
</dbReference>
<evidence type="ECO:0000259" key="3">
    <source>
        <dbReference type="PROSITE" id="PS51294"/>
    </source>
</evidence>
<reference evidence="4 5" key="1">
    <citation type="journal article" date="2019" name="Nat. Plants">
        <title>Stout camphor tree genome fills gaps in understanding of flowering plant genome evolution.</title>
        <authorList>
            <person name="Chaw S.M."/>
            <person name="Liu Y.C."/>
            <person name="Wu Y.W."/>
            <person name="Wang H.Y."/>
            <person name="Lin C.I."/>
            <person name="Wu C.S."/>
            <person name="Ke H.M."/>
            <person name="Chang L.Y."/>
            <person name="Hsu C.Y."/>
            <person name="Yang H.T."/>
            <person name="Sudianto E."/>
            <person name="Hsu M.H."/>
            <person name="Wu K.P."/>
            <person name="Wang L.N."/>
            <person name="Leebens-Mack J.H."/>
            <person name="Tsai I.J."/>
        </authorList>
    </citation>
    <scope>NUCLEOTIDE SEQUENCE [LARGE SCALE GENOMIC DNA]</scope>
    <source>
        <strain evidence="5">cv. Chaw 1501</strain>
        <tissue evidence="4">Young leaves</tissue>
    </source>
</reference>
<proteinExistence type="predicted"/>
<dbReference type="Proteomes" id="UP000283530">
    <property type="component" value="Unassembled WGS sequence"/>
</dbReference>
<evidence type="ECO:0000256" key="1">
    <source>
        <dbReference type="SAM" id="MobiDB-lite"/>
    </source>
</evidence>
<dbReference type="Pfam" id="PF00249">
    <property type="entry name" value="Myb_DNA-binding"/>
    <property type="match status" value="1"/>
</dbReference>
<feature type="region of interest" description="Disordered" evidence="1">
    <location>
        <begin position="178"/>
        <end position="209"/>
    </location>
</feature>
<name>A0A443N6G5_9MAGN</name>
<feature type="domain" description="Myb-like" evidence="2">
    <location>
        <begin position="199"/>
        <end position="252"/>
    </location>
</feature>
<dbReference type="Gene3D" id="1.10.10.60">
    <property type="entry name" value="Homeodomain-like"/>
    <property type="match status" value="1"/>
</dbReference>
<dbReference type="PANTHER" id="PTHR47206:SF1">
    <property type="entry name" value="HOMEODOMAIN-LIKE SUPERFAMILY PROTEIN"/>
    <property type="match status" value="1"/>
</dbReference>
<comment type="caution">
    <text evidence="4">The sequence shown here is derived from an EMBL/GenBank/DDBJ whole genome shotgun (WGS) entry which is preliminary data.</text>
</comment>
<dbReference type="PROSITE" id="PS50090">
    <property type="entry name" value="MYB_LIKE"/>
    <property type="match status" value="1"/>
</dbReference>
<feature type="domain" description="HTH myb-type" evidence="3">
    <location>
        <begin position="199"/>
        <end position="256"/>
    </location>
</feature>
<evidence type="ECO:0000313" key="4">
    <source>
        <dbReference type="EMBL" id="RWR74119.1"/>
    </source>
</evidence>
<dbReference type="InterPro" id="IPR009057">
    <property type="entry name" value="Homeodomain-like_sf"/>
</dbReference>
<dbReference type="OrthoDB" id="608866at2759"/>
<dbReference type="PANTHER" id="PTHR47206">
    <property type="entry name" value="HOMEODOMAIN-LIKE SUPERFAMILY PROTEIN"/>
    <property type="match status" value="1"/>
</dbReference>
<dbReference type="PROSITE" id="PS51294">
    <property type="entry name" value="HTH_MYB"/>
    <property type="match status" value="1"/>
</dbReference>
<evidence type="ECO:0000259" key="2">
    <source>
        <dbReference type="PROSITE" id="PS50090"/>
    </source>
</evidence>
<feature type="region of interest" description="Disordered" evidence="1">
    <location>
        <begin position="485"/>
        <end position="525"/>
    </location>
</feature>
<gene>
    <name evidence="4" type="ORF">CKAN_00243400</name>
</gene>
<feature type="region of interest" description="Disordered" evidence="1">
    <location>
        <begin position="358"/>
        <end position="409"/>
    </location>
</feature>
<dbReference type="STRING" id="337451.A0A443N6G5"/>
<dbReference type="AlphaFoldDB" id="A0A443N6G5"/>
<protein>
    <submittedName>
        <fullName evidence="4">SANT/Myb domain-containing protein</fullName>
    </submittedName>
</protein>
<feature type="region of interest" description="Disordered" evidence="1">
    <location>
        <begin position="143"/>
        <end position="165"/>
    </location>
</feature>
<evidence type="ECO:0000313" key="5">
    <source>
        <dbReference type="Proteomes" id="UP000283530"/>
    </source>
</evidence>
<dbReference type="SMART" id="SM00717">
    <property type="entry name" value="SANT"/>
    <property type="match status" value="1"/>
</dbReference>
<feature type="compositionally biased region" description="Polar residues" evidence="1">
    <location>
        <begin position="487"/>
        <end position="503"/>
    </location>
</feature>